<gene>
    <name evidence="3" type="ORF">PCON_02727</name>
</gene>
<sequence length="115" mass="13152">MPRKSAKTKDRDKKNVKVDETNRSLVSPMESEDDRCLHYEAGDRSPRSGPELDESEIKDFGNRLDSNFKDLGKRMDAKFDKINTKIDRLLYAIIGGFGTFLLKGGFDSYLTSKRQ</sequence>
<dbReference type="EMBL" id="HF935208">
    <property type="protein sequence ID" value="CCX04547.1"/>
    <property type="molecule type" value="Genomic_DNA"/>
</dbReference>
<keyword evidence="4" id="KW-1185">Reference proteome</keyword>
<evidence type="ECO:0000256" key="1">
    <source>
        <dbReference type="SAM" id="MobiDB-lite"/>
    </source>
</evidence>
<accession>U4KUA4</accession>
<dbReference type="AlphaFoldDB" id="U4KUA4"/>
<dbReference type="Proteomes" id="UP000018144">
    <property type="component" value="Unassembled WGS sequence"/>
</dbReference>
<protein>
    <submittedName>
        <fullName evidence="3">Uncharacterized protein</fullName>
    </submittedName>
</protein>
<feature type="compositionally biased region" description="Basic and acidic residues" evidence="1">
    <location>
        <begin position="7"/>
        <end position="22"/>
    </location>
</feature>
<organism evidence="3 4">
    <name type="scientific">Pyronema omphalodes (strain CBS 100304)</name>
    <name type="common">Pyronema confluens</name>
    <dbReference type="NCBI Taxonomy" id="1076935"/>
    <lineage>
        <taxon>Eukaryota</taxon>
        <taxon>Fungi</taxon>
        <taxon>Dikarya</taxon>
        <taxon>Ascomycota</taxon>
        <taxon>Pezizomycotina</taxon>
        <taxon>Pezizomycetes</taxon>
        <taxon>Pezizales</taxon>
        <taxon>Pyronemataceae</taxon>
        <taxon>Pyronema</taxon>
    </lineage>
</organism>
<feature type="region of interest" description="Disordered" evidence="1">
    <location>
        <begin position="1"/>
        <end position="56"/>
    </location>
</feature>
<evidence type="ECO:0000313" key="3">
    <source>
        <dbReference type="EMBL" id="CCX04547.1"/>
    </source>
</evidence>
<feature type="transmembrane region" description="Helical" evidence="2">
    <location>
        <begin position="89"/>
        <end position="106"/>
    </location>
</feature>
<keyword evidence="2" id="KW-1133">Transmembrane helix</keyword>
<name>U4KUA4_PYROM</name>
<evidence type="ECO:0000313" key="4">
    <source>
        <dbReference type="Proteomes" id="UP000018144"/>
    </source>
</evidence>
<evidence type="ECO:0000256" key="2">
    <source>
        <dbReference type="SAM" id="Phobius"/>
    </source>
</evidence>
<keyword evidence="2" id="KW-0472">Membrane</keyword>
<feature type="compositionally biased region" description="Basic and acidic residues" evidence="1">
    <location>
        <begin position="34"/>
        <end position="46"/>
    </location>
</feature>
<proteinExistence type="predicted"/>
<keyword evidence="2" id="KW-0812">Transmembrane</keyword>
<reference evidence="3 4" key="1">
    <citation type="journal article" date="2013" name="PLoS Genet.">
        <title>The genome and development-dependent transcriptomes of Pyronema confluens: a window into fungal evolution.</title>
        <authorList>
            <person name="Traeger S."/>
            <person name="Altegoer F."/>
            <person name="Freitag M."/>
            <person name="Gabaldon T."/>
            <person name="Kempken F."/>
            <person name="Kumar A."/>
            <person name="Marcet-Houben M."/>
            <person name="Poggeler S."/>
            <person name="Stajich J.E."/>
            <person name="Nowrousian M."/>
        </authorList>
    </citation>
    <scope>NUCLEOTIDE SEQUENCE [LARGE SCALE GENOMIC DNA]</scope>
    <source>
        <strain evidence="4">CBS 100304</strain>
        <tissue evidence="3">Vegetative mycelium</tissue>
    </source>
</reference>